<reference evidence="2 3" key="1">
    <citation type="submission" date="2020-08" db="EMBL/GenBank/DDBJ databases">
        <title>Sequencing the genomes of 1000 actinobacteria strains.</title>
        <authorList>
            <person name="Klenk H.-P."/>
        </authorList>
    </citation>
    <scope>NUCLEOTIDE SEQUENCE [LARGE SCALE GENOMIC DNA]</scope>
    <source>
        <strain evidence="2 3">DSM 43675</strain>
    </source>
</reference>
<keyword evidence="1" id="KW-0732">Signal</keyword>
<keyword evidence="3" id="KW-1185">Reference proteome</keyword>
<dbReference type="EMBL" id="JACHMQ010000001">
    <property type="protein sequence ID" value="MBB6395625.1"/>
    <property type="molecule type" value="Genomic_DNA"/>
</dbReference>
<evidence type="ECO:0000313" key="2">
    <source>
        <dbReference type="EMBL" id="MBB6395625.1"/>
    </source>
</evidence>
<evidence type="ECO:0000256" key="1">
    <source>
        <dbReference type="SAM" id="SignalP"/>
    </source>
</evidence>
<dbReference type="InterPro" id="IPR006311">
    <property type="entry name" value="TAT_signal"/>
</dbReference>
<feature type="chain" id="PRO_5031379831" description="SH3 domain-containing protein" evidence="1">
    <location>
        <begin position="34"/>
        <end position="122"/>
    </location>
</feature>
<organism evidence="2 3">
    <name type="scientific">Actinomadura coerulea</name>
    <dbReference type="NCBI Taxonomy" id="46159"/>
    <lineage>
        <taxon>Bacteria</taxon>
        <taxon>Bacillati</taxon>
        <taxon>Actinomycetota</taxon>
        <taxon>Actinomycetes</taxon>
        <taxon>Streptosporangiales</taxon>
        <taxon>Thermomonosporaceae</taxon>
        <taxon>Actinomadura</taxon>
    </lineage>
</organism>
<dbReference type="Proteomes" id="UP000546324">
    <property type="component" value="Unassembled WGS sequence"/>
</dbReference>
<feature type="signal peptide" evidence="1">
    <location>
        <begin position="1"/>
        <end position="33"/>
    </location>
</feature>
<accession>A0A7X0KYP4</accession>
<protein>
    <recommendedName>
        <fullName evidence="4">SH3 domain-containing protein</fullName>
    </recommendedName>
</protein>
<gene>
    <name evidence="2" type="ORF">BKA00_002539</name>
</gene>
<proteinExistence type="predicted"/>
<name>A0A7X0KYP4_9ACTN</name>
<dbReference type="RefSeq" id="WP_185025095.1">
    <property type="nucleotide sequence ID" value="NZ_JACHMQ010000001.1"/>
</dbReference>
<evidence type="ECO:0008006" key="4">
    <source>
        <dbReference type="Google" id="ProtNLM"/>
    </source>
</evidence>
<evidence type="ECO:0000313" key="3">
    <source>
        <dbReference type="Proteomes" id="UP000546324"/>
    </source>
</evidence>
<dbReference type="AlphaFoldDB" id="A0A7X0KYP4"/>
<comment type="caution">
    <text evidence="2">The sequence shown here is derived from an EMBL/GenBank/DDBJ whole genome shotgun (WGS) entry which is preliminary data.</text>
</comment>
<sequence>MTRNTLQRRAAVTGTAVLTLFSATSLYTAPAHAASAAKDQCTGKELQTANEHVGLLQGPSAVSGIVTLLDPKTHVVAEGCAIEGERYGPMCGQVASANVWTPIRVGDISGWVQDVCLFLRTK</sequence>
<dbReference type="PROSITE" id="PS51318">
    <property type="entry name" value="TAT"/>
    <property type="match status" value="1"/>
</dbReference>